<reference evidence="3 4" key="1">
    <citation type="submission" date="2016-07" db="EMBL/GenBank/DDBJ databases">
        <title>Draft genome of Scalindua rubra, obtained from a brine-seawater interface in the Red Sea, sheds light on salt adaptation in anammox bacteria.</title>
        <authorList>
            <person name="Speth D.R."/>
            <person name="Lagkouvardos I."/>
            <person name="Wang Y."/>
            <person name="Qian P.-Y."/>
            <person name="Dutilh B.E."/>
            <person name="Jetten M.S."/>
        </authorList>
    </citation>
    <scope>NUCLEOTIDE SEQUENCE [LARGE SCALE GENOMIC DNA]</scope>
    <source>
        <strain evidence="3">BSI-1</strain>
    </source>
</reference>
<proteinExistence type="predicted"/>
<feature type="domain" description="Ice-binding protein C-terminal" evidence="2">
    <location>
        <begin position="224"/>
        <end position="249"/>
    </location>
</feature>
<dbReference type="EMBL" id="MAYW01000110">
    <property type="protein sequence ID" value="ODS31556.1"/>
    <property type="molecule type" value="Genomic_DNA"/>
</dbReference>
<dbReference type="Pfam" id="PF07589">
    <property type="entry name" value="PEP-CTERM"/>
    <property type="match status" value="1"/>
</dbReference>
<evidence type="ECO:0000313" key="4">
    <source>
        <dbReference type="Proteomes" id="UP000094056"/>
    </source>
</evidence>
<name>A0A1E3X7D3_9BACT</name>
<protein>
    <submittedName>
        <fullName evidence="3">PEP-CTERM motif protein</fullName>
    </submittedName>
</protein>
<feature type="transmembrane region" description="Helical" evidence="1">
    <location>
        <begin position="12"/>
        <end position="32"/>
    </location>
</feature>
<feature type="transmembrane region" description="Helical" evidence="1">
    <location>
        <begin position="229"/>
        <end position="246"/>
    </location>
</feature>
<keyword evidence="1" id="KW-0812">Transmembrane</keyword>
<gene>
    <name evidence="3" type="ORF">SCARUB_03336</name>
</gene>
<evidence type="ECO:0000259" key="2">
    <source>
        <dbReference type="Pfam" id="PF07589"/>
    </source>
</evidence>
<dbReference type="AlphaFoldDB" id="A0A1E3X7D3"/>
<dbReference type="InterPro" id="IPR013424">
    <property type="entry name" value="Ice-binding_C"/>
</dbReference>
<dbReference type="NCBIfam" id="TIGR02595">
    <property type="entry name" value="PEP_CTERM"/>
    <property type="match status" value="1"/>
</dbReference>
<evidence type="ECO:0000313" key="3">
    <source>
        <dbReference type="EMBL" id="ODS31556.1"/>
    </source>
</evidence>
<keyword evidence="1" id="KW-1133">Transmembrane helix</keyword>
<sequence>MKCLNKIIRCGIIPIPLLLIIITLIIPITRIYGGTITFTDLAGTNVPGTDQIPSTPNWDASVDLWVDNSGFTIDGFIFKRTAGNENIGSQNVILDLDPTYMNGPQGTGDFFMAPSRPVTFPGSGIYVSSQDGTSTFTLNSLDIAQFNDPELGPTTFALTASYGAVSNFTQTDNISNFNDPTDLDTWIVNAFVDITWFTILTVSAEEPEGDFIAIDNILYNESAAVPEPATIALLGIGLVGLGGMYLRRRRNQSRSDFQSDNSMQ</sequence>
<accession>A0A1E3X7D3</accession>
<dbReference type="NCBIfam" id="TIGR01167">
    <property type="entry name" value="LPXTG_anchor"/>
    <property type="match status" value="1"/>
</dbReference>
<evidence type="ECO:0000256" key="1">
    <source>
        <dbReference type="SAM" id="Phobius"/>
    </source>
</evidence>
<dbReference type="Proteomes" id="UP000094056">
    <property type="component" value="Unassembled WGS sequence"/>
</dbReference>
<organism evidence="3 4">
    <name type="scientific">Candidatus Scalindua rubra</name>
    <dbReference type="NCBI Taxonomy" id="1872076"/>
    <lineage>
        <taxon>Bacteria</taxon>
        <taxon>Pseudomonadati</taxon>
        <taxon>Planctomycetota</taxon>
        <taxon>Candidatus Brocadiia</taxon>
        <taxon>Candidatus Brocadiales</taxon>
        <taxon>Candidatus Scalinduaceae</taxon>
        <taxon>Candidatus Scalindua</taxon>
    </lineage>
</organism>
<comment type="caution">
    <text evidence="3">The sequence shown here is derived from an EMBL/GenBank/DDBJ whole genome shotgun (WGS) entry which is preliminary data.</text>
</comment>
<keyword evidence="1" id="KW-0472">Membrane</keyword>